<dbReference type="Proteomes" id="UP001056384">
    <property type="component" value="Chromosome 9"/>
</dbReference>
<dbReference type="Gene3D" id="3.30.710.10">
    <property type="entry name" value="Potassium Channel Kv1.1, Chain A"/>
    <property type="match status" value="1"/>
</dbReference>
<name>A0A9Q9B4U6_9PEZI</name>
<dbReference type="EMBL" id="CP099426">
    <property type="protein sequence ID" value="USW57387.1"/>
    <property type="molecule type" value="Genomic_DNA"/>
</dbReference>
<protein>
    <submittedName>
        <fullName evidence="1">SKP1/BTB/POZ domain superfamily protein</fullName>
    </submittedName>
</protein>
<dbReference type="InterPro" id="IPR011333">
    <property type="entry name" value="SKP1/BTB/POZ_sf"/>
</dbReference>
<keyword evidence="2" id="KW-1185">Reference proteome</keyword>
<accession>A0A9Q9B4U6</accession>
<dbReference type="AlphaFoldDB" id="A0A9Q9B4U6"/>
<gene>
    <name evidence="1" type="ORF">Slin15195_G107060</name>
</gene>
<dbReference type="OrthoDB" id="3632283at2759"/>
<reference evidence="1" key="1">
    <citation type="submission" date="2022-06" db="EMBL/GenBank/DDBJ databases">
        <title>Complete genome sequences of two strains of the flax pathogen Septoria linicola.</title>
        <authorList>
            <person name="Lapalu N."/>
            <person name="Simon A."/>
            <person name="Demenou B."/>
            <person name="Paumier D."/>
            <person name="Guillot M.-P."/>
            <person name="Gout L."/>
            <person name="Valade R."/>
        </authorList>
    </citation>
    <scope>NUCLEOTIDE SEQUENCE</scope>
    <source>
        <strain evidence="1">SE15195</strain>
    </source>
</reference>
<evidence type="ECO:0000313" key="1">
    <source>
        <dbReference type="EMBL" id="USW57387.1"/>
    </source>
</evidence>
<organism evidence="1 2">
    <name type="scientific">Septoria linicola</name>
    <dbReference type="NCBI Taxonomy" id="215465"/>
    <lineage>
        <taxon>Eukaryota</taxon>
        <taxon>Fungi</taxon>
        <taxon>Dikarya</taxon>
        <taxon>Ascomycota</taxon>
        <taxon>Pezizomycotina</taxon>
        <taxon>Dothideomycetes</taxon>
        <taxon>Dothideomycetidae</taxon>
        <taxon>Mycosphaerellales</taxon>
        <taxon>Mycosphaerellaceae</taxon>
        <taxon>Septoria</taxon>
    </lineage>
</organism>
<evidence type="ECO:0000313" key="2">
    <source>
        <dbReference type="Proteomes" id="UP001056384"/>
    </source>
</evidence>
<sequence length="244" mass="27411">MSHSVAGNGAEDELFLSLKKGRLITVFIGSEPEPIYMQQSLLCGAADYFTNLLTNDTFEEAKTGVVRFPEDDLGAWKILLAWILKREVPQVGGCQPLVNLCKAWYLGDKYIMRSFQDQVMWSIYILPFFSAGEDVDSSYCQLFQATLLDTPPRKCVAEAFAEATVLDGGLQWNSVPRTTSNPEYAVAILSAIASLKNDAIESLDFDDGDSQGEPVWLRYMVGKGPRYVVNPWYRNVQDTMWLKH</sequence>
<proteinExistence type="predicted"/>